<evidence type="ECO:0000259" key="1">
    <source>
        <dbReference type="PROSITE" id="PS50883"/>
    </source>
</evidence>
<dbReference type="PANTHER" id="PTHR33121">
    <property type="entry name" value="CYCLIC DI-GMP PHOSPHODIESTERASE PDEF"/>
    <property type="match status" value="1"/>
</dbReference>
<dbReference type="InterPro" id="IPR035919">
    <property type="entry name" value="EAL_sf"/>
</dbReference>
<gene>
    <name evidence="4" type="ORF">TTRE_0000855401</name>
</gene>
<feature type="domain" description="BLUF" evidence="2">
    <location>
        <begin position="1"/>
        <end position="62"/>
    </location>
</feature>
<dbReference type="Pfam" id="PF22270">
    <property type="entry name" value="MlrA_helical"/>
    <property type="match status" value="1"/>
</dbReference>
<evidence type="ECO:0000313" key="4">
    <source>
        <dbReference type="EMBL" id="CDW60191.1"/>
    </source>
</evidence>
<dbReference type="EMBL" id="HG806945">
    <property type="protein sequence ID" value="CDW60191.1"/>
    <property type="molecule type" value="Genomic_DNA"/>
</dbReference>
<dbReference type="InterPro" id="IPR007024">
    <property type="entry name" value="BLUF_domain"/>
</dbReference>
<dbReference type="PANTHER" id="PTHR33121:SF15">
    <property type="entry name" value="BLUE LIGHT- AND TEMPERATURE-REGULATED ANTIREPRESSOR BLUF"/>
    <property type="match status" value="1"/>
</dbReference>
<dbReference type="OrthoDB" id="19824at2759"/>
<dbReference type="InterPro" id="IPR053988">
    <property type="entry name" value="MlrA-like_helical"/>
</dbReference>
<dbReference type="SUPFAM" id="SSF141868">
    <property type="entry name" value="EAL domain-like"/>
    <property type="match status" value="1"/>
</dbReference>
<dbReference type="GO" id="GO:0071949">
    <property type="term" value="F:FAD binding"/>
    <property type="evidence" value="ECO:0007669"/>
    <property type="project" value="InterPro"/>
</dbReference>
<dbReference type="SMART" id="SM01034">
    <property type="entry name" value="BLUF"/>
    <property type="match status" value="1"/>
</dbReference>
<dbReference type="GO" id="GO:0071111">
    <property type="term" value="F:cyclic-guanylate-specific phosphodiesterase activity"/>
    <property type="evidence" value="ECO:0007669"/>
    <property type="project" value="InterPro"/>
</dbReference>
<dbReference type="PROSITE" id="PS50937">
    <property type="entry name" value="HTH_MERR_2"/>
    <property type="match status" value="1"/>
</dbReference>
<organism evidence="4 5">
    <name type="scientific">Trichuris trichiura</name>
    <name type="common">Whipworm</name>
    <name type="synonym">Trichocephalus trichiurus</name>
    <dbReference type="NCBI Taxonomy" id="36087"/>
    <lineage>
        <taxon>Eukaryota</taxon>
        <taxon>Metazoa</taxon>
        <taxon>Ecdysozoa</taxon>
        <taxon>Nematoda</taxon>
        <taxon>Enoplea</taxon>
        <taxon>Dorylaimia</taxon>
        <taxon>Trichinellida</taxon>
        <taxon>Trichuridae</taxon>
        <taxon>Trichuris</taxon>
    </lineage>
</organism>
<evidence type="ECO:0000313" key="5">
    <source>
        <dbReference type="Proteomes" id="UP000030665"/>
    </source>
</evidence>
<dbReference type="InterPro" id="IPR050706">
    <property type="entry name" value="Cyclic-di-GMP_PDE-like"/>
</dbReference>
<dbReference type="PROSITE" id="PS00552">
    <property type="entry name" value="HTH_MERR_1"/>
    <property type="match status" value="1"/>
</dbReference>
<sequence length="592" mass="67234">MQSDVTGILLFNGSHFFQLLEGPEEQVKMIYRAICQDPRHYNIVELLCDYAPARRFGKAGMELFDLRLHERDDVLQAVFDKGTSKFQLTYDDRALQFFRTFVLATEQSTYFEIPAEDSWLFIADGSDKELDSCALSPTINDHFAFHPIVDPLSRRIIAFEAIVQKNEDSPSAIAVGQRKDGEIYTADLKSKALAFTMAHALELGDKMISINLLPMTLVNEPDAVSFLLNEIKANALVPEQIIVEFTESEVISRFDEFAEAIKSLKAAGISVAIDHFGAGFAGLLLLSRFQPDRIKISQELITNVHKSGPRQAIIQAIIKCCTSLEIQVSAMGVATPEEWMWLESAGIEMFQGDLIGDVAERCGINPVTLRAWQRRYGLLKPQRSEGGHRLFDEEDIQRIEEIKRWISNGVPVGKVKALLETTSQDTEDDWSRLQEEMMSILRMANPAKLRARIISLGREYPVDQLINHVYLPVRQRLVLDHNTSRIMSSMFDGALIEYAATSLFEMRRKPGKEAILMAWNVEERARLWLEAWRLSLSGWHISVLADPIESPRPELFPTQTLIVWTGMAPTRRQNELLQHWGEQGYKVIFHAP</sequence>
<dbReference type="Proteomes" id="UP000030665">
    <property type="component" value="Unassembled WGS sequence"/>
</dbReference>
<dbReference type="AlphaFoldDB" id="A0A077ZII4"/>
<evidence type="ECO:0000259" key="2">
    <source>
        <dbReference type="PROSITE" id="PS50925"/>
    </source>
</evidence>
<dbReference type="Pfam" id="PF00563">
    <property type="entry name" value="EAL"/>
    <property type="match status" value="1"/>
</dbReference>
<dbReference type="SMART" id="SM00422">
    <property type="entry name" value="HTH_MERR"/>
    <property type="match status" value="1"/>
</dbReference>
<dbReference type="GO" id="GO:0009882">
    <property type="term" value="F:blue light photoreceptor activity"/>
    <property type="evidence" value="ECO:0007669"/>
    <property type="project" value="InterPro"/>
</dbReference>
<dbReference type="GO" id="GO:0006355">
    <property type="term" value="P:regulation of DNA-templated transcription"/>
    <property type="evidence" value="ECO:0007669"/>
    <property type="project" value="InterPro"/>
</dbReference>
<dbReference type="CDD" id="cd01104">
    <property type="entry name" value="HTH_MlrA-CarA"/>
    <property type="match status" value="1"/>
</dbReference>
<dbReference type="CDD" id="cd01948">
    <property type="entry name" value="EAL"/>
    <property type="match status" value="1"/>
</dbReference>
<dbReference type="InterPro" id="IPR053987">
    <property type="entry name" value="MlrA-like_C"/>
</dbReference>
<dbReference type="Pfam" id="PF22267">
    <property type="entry name" value="MlrA_C"/>
    <property type="match status" value="1"/>
</dbReference>
<dbReference type="Gene3D" id="3.20.20.450">
    <property type="entry name" value="EAL domain"/>
    <property type="match status" value="1"/>
</dbReference>
<feature type="domain" description="EAL" evidence="1">
    <location>
        <begin position="124"/>
        <end position="372"/>
    </location>
</feature>
<dbReference type="Gene3D" id="3.30.70.100">
    <property type="match status" value="1"/>
</dbReference>
<dbReference type="GO" id="GO:0003677">
    <property type="term" value="F:DNA binding"/>
    <property type="evidence" value="ECO:0007669"/>
    <property type="project" value="InterPro"/>
</dbReference>
<dbReference type="Gene3D" id="1.10.1660.10">
    <property type="match status" value="1"/>
</dbReference>
<protein>
    <submittedName>
        <fullName evidence="4">MerR 1 and EAL and BLUF domain containing protein</fullName>
    </submittedName>
</protein>
<keyword evidence="5" id="KW-1185">Reference proteome</keyword>
<dbReference type="PROSITE" id="PS50925">
    <property type="entry name" value="BLUF"/>
    <property type="match status" value="1"/>
</dbReference>
<dbReference type="Pfam" id="PF04940">
    <property type="entry name" value="BLUF"/>
    <property type="match status" value="1"/>
</dbReference>
<dbReference type="InterPro" id="IPR000551">
    <property type="entry name" value="MerR-type_HTH_dom"/>
</dbReference>
<proteinExistence type="predicted"/>
<reference evidence="4" key="2">
    <citation type="submission" date="2014-03" db="EMBL/GenBank/DDBJ databases">
        <title>The whipworm genome and dual-species transcriptomics of an intimate host-pathogen interaction.</title>
        <authorList>
            <person name="Foth B.J."/>
            <person name="Tsai I.J."/>
            <person name="Reid A.J."/>
            <person name="Bancroft A.J."/>
            <person name="Nichol S."/>
            <person name="Tracey A."/>
            <person name="Holroyd N."/>
            <person name="Cotton J.A."/>
            <person name="Stanley E.J."/>
            <person name="Zarowiecki M."/>
            <person name="Liu J.Z."/>
            <person name="Huckvale T."/>
            <person name="Cooper P.J."/>
            <person name="Grencis R.K."/>
            <person name="Berriman M."/>
        </authorList>
    </citation>
    <scope>NUCLEOTIDE SEQUENCE [LARGE SCALE GENOMIC DNA]</scope>
</reference>
<dbReference type="SUPFAM" id="SSF54975">
    <property type="entry name" value="Acylphosphatase/BLUF domain-like"/>
    <property type="match status" value="1"/>
</dbReference>
<dbReference type="InterPro" id="IPR001633">
    <property type="entry name" value="EAL_dom"/>
</dbReference>
<dbReference type="SUPFAM" id="SSF46955">
    <property type="entry name" value="Putative DNA-binding domain"/>
    <property type="match status" value="1"/>
</dbReference>
<dbReference type="SMART" id="SM00052">
    <property type="entry name" value="EAL"/>
    <property type="match status" value="1"/>
</dbReference>
<name>A0A077ZII4_TRITR</name>
<dbReference type="InterPro" id="IPR036046">
    <property type="entry name" value="Acylphosphatase-like_dom_sf"/>
</dbReference>
<dbReference type="PROSITE" id="PS50883">
    <property type="entry name" value="EAL"/>
    <property type="match status" value="1"/>
</dbReference>
<accession>A0A077ZII4</accession>
<dbReference type="InterPro" id="IPR009061">
    <property type="entry name" value="DNA-bd_dom_put_sf"/>
</dbReference>
<reference evidence="4" key="1">
    <citation type="submission" date="2014-01" db="EMBL/GenBank/DDBJ databases">
        <authorList>
            <person name="Aslett M."/>
        </authorList>
    </citation>
    <scope>NUCLEOTIDE SEQUENCE</scope>
</reference>
<evidence type="ECO:0000259" key="3">
    <source>
        <dbReference type="PROSITE" id="PS50937"/>
    </source>
</evidence>
<feature type="domain" description="HTH merR-type" evidence="3">
    <location>
        <begin position="355"/>
        <end position="421"/>
    </location>
</feature>